<dbReference type="eggNOG" id="ENOG50347TY">
    <property type="taxonomic scope" value="Bacteria"/>
</dbReference>
<keyword evidence="1" id="KW-1133">Transmembrane helix</keyword>
<feature type="transmembrane region" description="Helical" evidence="1">
    <location>
        <begin position="212"/>
        <end position="230"/>
    </location>
</feature>
<dbReference type="KEGG" id="tbe:Trebr_2056"/>
<feature type="transmembrane region" description="Helical" evidence="1">
    <location>
        <begin position="137"/>
        <end position="158"/>
    </location>
</feature>
<dbReference type="Proteomes" id="UP000006546">
    <property type="component" value="Chromosome"/>
</dbReference>
<dbReference type="EMBL" id="CP002696">
    <property type="protein sequence ID" value="AEE17471.1"/>
    <property type="molecule type" value="Genomic_DNA"/>
</dbReference>
<evidence type="ECO:0000256" key="1">
    <source>
        <dbReference type="SAM" id="Phobius"/>
    </source>
</evidence>
<evidence type="ECO:0000313" key="2">
    <source>
        <dbReference type="EMBL" id="AEE17471.1"/>
    </source>
</evidence>
<feature type="transmembrane region" description="Helical" evidence="1">
    <location>
        <begin position="178"/>
        <end position="200"/>
    </location>
</feature>
<name>F4LK09_TREBD</name>
<evidence type="ECO:0008006" key="4">
    <source>
        <dbReference type="Google" id="ProtNLM"/>
    </source>
</evidence>
<accession>F4LK09</accession>
<keyword evidence="3" id="KW-1185">Reference proteome</keyword>
<feature type="transmembrane region" description="Helical" evidence="1">
    <location>
        <begin position="92"/>
        <end position="116"/>
    </location>
</feature>
<keyword evidence="1" id="KW-0472">Membrane</keyword>
<evidence type="ECO:0000313" key="3">
    <source>
        <dbReference type="Proteomes" id="UP000006546"/>
    </source>
</evidence>
<protein>
    <recommendedName>
        <fullName evidence="4">O-antigen polymerase</fullName>
    </recommendedName>
</protein>
<reference evidence="3" key="1">
    <citation type="submission" date="2011-04" db="EMBL/GenBank/DDBJ databases">
        <title>The complete genome of Treponema brennaborense DSM 12168.</title>
        <authorList>
            <person name="Lucas S."/>
            <person name="Han J."/>
            <person name="Lapidus A."/>
            <person name="Bruce D."/>
            <person name="Goodwin L."/>
            <person name="Pitluck S."/>
            <person name="Peters L."/>
            <person name="Kyrpides N."/>
            <person name="Mavromatis K."/>
            <person name="Ivanova N."/>
            <person name="Mikhailova N."/>
            <person name="Pagani I."/>
            <person name="Teshima H."/>
            <person name="Detter J.C."/>
            <person name="Tapia R."/>
            <person name="Han C."/>
            <person name="Land M."/>
            <person name="Hauser L."/>
            <person name="Markowitz V."/>
            <person name="Cheng J.-F."/>
            <person name="Hugenholtz P."/>
            <person name="Woyke T."/>
            <person name="Wu D."/>
            <person name="Gronow S."/>
            <person name="Wellnitz S."/>
            <person name="Brambilla E."/>
            <person name="Klenk H.-P."/>
            <person name="Eisen J.A."/>
        </authorList>
    </citation>
    <scope>NUCLEOTIDE SEQUENCE [LARGE SCALE GENOMIC DNA]</scope>
    <source>
        <strain evidence="3">DSM 12168 / CIP 105900 / DD5/3</strain>
    </source>
</reference>
<dbReference type="AlphaFoldDB" id="F4LK09"/>
<dbReference type="RefSeq" id="WP_013759174.1">
    <property type="nucleotide sequence ID" value="NC_015500.1"/>
</dbReference>
<organism evidence="2 3">
    <name type="scientific">Treponema brennaborense (strain DSM 12168 / CIP 105900 / DD5/3)</name>
    <dbReference type="NCBI Taxonomy" id="906968"/>
    <lineage>
        <taxon>Bacteria</taxon>
        <taxon>Pseudomonadati</taxon>
        <taxon>Spirochaetota</taxon>
        <taxon>Spirochaetia</taxon>
        <taxon>Spirochaetales</taxon>
        <taxon>Treponemataceae</taxon>
        <taxon>Treponema</taxon>
    </lineage>
</organism>
<keyword evidence="1" id="KW-0812">Transmembrane</keyword>
<sequence>MFNISTFWIFLLGIRPFSEFLGIPAVTFTALITGLQVIHLFIFLEKTCGKMHKHYFFLILLILFTAYNFATLATVNIVISIILLKNESLKKISLICFLSILTALFIYLSLLSLTILKDELIRMPKGVGHTFGFDNTNGIGAFAMQITLITYVFIASHFRNTIPIYIFLFPNYMIYKLSLGRTPFYTIMIFFLLILIFSLFKNTLWKLKKAVTFLPILLFLCTIIACKIYEQYPILDVIFTTRFSKNSVHLDTMTPLNYLIGYKLPSGPMDSAYLDSLFAGGILSVYIFISVSMRGISEFKFSELTKYMPFVICMLISGFTENTFSSFSLQTLLFYKVLCNQFPIKGIKRRYLYADI</sequence>
<dbReference type="HOGENOM" id="CLU_828090_0_0_12"/>
<dbReference type="STRING" id="906968.Trebr_2056"/>
<feature type="transmembrane region" description="Helical" evidence="1">
    <location>
        <begin position="55"/>
        <end position="80"/>
    </location>
</feature>
<feature type="transmembrane region" description="Helical" evidence="1">
    <location>
        <begin position="20"/>
        <end position="43"/>
    </location>
</feature>
<feature type="transmembrane region" description="Helical" evidence="1">
    <location>
        <begin position="272"/>
        <end position="289"/>
    </location>
</feature>
<gene>
    <name evidence="2" type="ordered locus">Trebr_2056</name>
</gene>
<dbReference type="OrthoDB" id="10019957at2"/>
<proteinExistence type="predicted"/>